<dbReference type="Pfam" id="PF13966">
    <property type="entry name" value="zf-RVT"/>
    <property type="match status" value="1"/>
</dbReference>
<organism evidence="2 3">
    <name type="scientific">Vitis vinifera</name>
    <name type="common">Grape</name>
    <dbReference type="NCBI Taxonomy" id="29760"/>
    <lineage>
        <taxon>Eukaryota</taxon>
        <taxon>Viridiplantae</taxon>
        <taxon>Streptophyta</taxon>
        <taxon>Embryophyta</taxon>
        <taxon>Tracheophyta</taxon>
        <taxon>Spermatophyta</taxon>
        <taxon>Magnoliopsida</taxon>
        <taxon>eudicotyledons</taxon>
        <taxon>Gunneridae</taxon>
        <taxon>Pentapetalae</taxon>
        <taxon>rosids</taxon>
        <taxon>Vitales</taxon>
        <taxon>Vitaceae</taxon>
        <taxon>Viteae</taxon>
        <taxon>Vitis</taxon>
    </lineage>
</organism>
<dbReference type="Proteomes" id="UP000288805">
    <property type="component" value="Unassembled WGS sequence"/>
</dbReference>
<evidence type="ECO:0000259" key="1">
    <source>
        <dbReference type="Pfam" id="PF13966"/>
    </source>
</evidence>
<comment type="caution">
    <text evidence="2">The sequence shown here is derived from an EMBL/GenBank/DDBJ whole genome shotgun (WGS) entry which is preliminary data.</text>
</comment>
<evidence type="ECO:0000313" key="3">
    <source>
        <dbReference type="Proteomes" id="UP000288805"/>
    </source>
</evidence>
<name>A0A438HM06_VITVI</name>
<sequence>MGVLVSTNQHVFIRGRQILDATLITNEVVDSKLKANVSGLLLKLDIEKAFDHEISSLKVNRDKSEVIPIGRIESLEDVVSVMGYRVGKLPTFYLGLPLVTREVEDALSWKETRDGIFSVKSLYCSFTRAYSDPFPWGLIWRSWAPMKVSFFAWEASWNRISTIDQLKKRGWNMSHSGFCILQLKGICLVGMVPLWVRGGRRLGGLSLYA</sequence>
<protein>
    <recommendedName>
        <fullName evidence="1">Reverse transcriptase zinc-binding domain-containing protein</fullName>
    </recommendedName>
</protein>
<dbReference type="EMBL" id="QGNW01000204">
    <property type="protein sequence ID" value="RVW85461.1"/>
    <property type="molecule type" value="Genomic_DNA"/>
</dbReference>
<feature type="domain" description="Reverse transcriptase zinc-binding" evidence="1">
    <location>
        <begin position="117"/>
        <end position="179"/>
    </location>
</feature>
<dbReference type="InterPro" id="IPR026960">
    <property type="entry name" value="RVT-Znf"/>
</dbReference>
<evidence type="ECO:0000313" key="2">
    <source>
        <dbReference type="EMBL" id="RVW85461.1"/>
    </source>
</evidence>
<proteinExistence type="predicted"/>
<reference evidence="2 3" key="1">
    <citation type="journal article" date="2018" name="PLoS Genet.">
        <title>Population sequencing reveals clonal diversity and ancestral inbreeding in the grapevine cultivar Chardonnay.</title>
        <authorList>
            <person name="Roach M.J."/>
            <person name="Johnson D.L."/>
            <person name="Bohlmann J."/>
            <person name="van Vuuren H.J."/>
            <person name="Jones S.J."/>
            <person name="Pretorius I.S."/>
            <person name="Schmidt S.A."/>
            <person name="Borneman A.R."/>
        </authorList>
    </citation>
    <scope>NUCLEOTIDE SEQUENCE [LARGE SCALE GENOMIC DNA]</scope>
    <source>
        <strain evidence="3">cv. Chardonnay</strain>
        <tissue evidence="2">Leaf</tissue>
    </source>
</reference>
<accession>A0A438HM06</accession>
<dbReference type="AlphaFoldDB" id="A0A438HM06"/>
<gene>
    <name evidence="2" type="ORF">CK203_038987</name>
</gene>